<dbReference type="InterPro" id="IPR034660">
    <property type="entry name" value="DinB/YfiT-like"/>
</dbReference>
<name>A0A4Q4TMP1_9PEZI</name>
<dbReference type="AlphaFoldDB" id="A0A4Q4TMP1"/>
<dbReference type="Gene3D" id="1.20.120.450">
    <property type="entry name" value="dinb family like domain"/>
    <property type="match status" value="1"/>
</dbReference>
<dbReference type="STRING" id="155417.A0A4Q4TMP1"/>
<dbReference type="Pfam" id="PF09351">
    <property type="entry name" value="DUF1993"/>
    <property type="match status" value="1"/>
</dbReference>
<dbReference type="Proteomes" id="UP000293360">
    <property type="component" value="Unassembled WGS sequence"/>
</dbReference>
<sequence length="176" mass="19400">MPSLYDISIPILTGALRAELHLLKKGADWATEKGFTSEELVNWRIHETMLPLWAQVAITVRHARLALNYLTGSTLPVVVVKEAISLEGLLEMIDTTLKQLTDVGSVEKISAEESAVVTSKIGDGQCHLTVLDTVQLYTMPNIYFHFTTLYDILRMKGVPLGKGDFAGAFLEGAIRD</sequence>
<organism evidence="1 2">
    <name type="scientific">Monosporascus ibericus</name>
    <dbReference type="NCBI Taxonomy" id="155417"/>
    <lineage>
        <taxon>Eukaryota</taxon>
        <taxon>Fungi</taxon>
        <taxon>Dikarya</taxon>
        <taxon>Ascomycota</taxon>
        <taxon>Pezizomycotina</taxon>
        <taxon>Sordariomycetes</taxon>
        <taxon>Xylariomycetidae</taxon>
        <taxon>Xylariales</taxon>
        <taxon>Xylariales incertae sedis</taxon>
        <taxon>Monosporascus</taxon>
    </lineage>
</organism>
<dbReference type="OrthoDB" id="3724345at2759"/>
<protein>
    <recommendedName>
        <fullName evidence="3">DUF1993 domain-containing protein</fullName>
    </recommendedName>
</protein>
<dbReference type="InterPro" id="IPR018531">
    <property type="entry name" value="DUF1993"/>
</dbReference>
<evidence type="ECO:0008006" key="3">
    <source>
        <dbReference type="Google" id="ProtNLM"/>
    </source>
</evidence>
<proteinExistence type="predicted"/>
<reference evidence="1 2" key="1">
    <citation type="submission" date="2018-06" db="EMBL/GenBank/DDBJ databases">
        <title>Complete Genomes of Monosporascus.</title>
        <authorList>
            <person name="Robinson A.J."/>
            <person name="Natvig D.O."/>
        </authorList>
    </citation>
    <scope>NUCLEOTIDE SEQUENCE [LARGE SCALE GENOMIC DNA]</scope>
    <source>
        <strain evidence="1 2">CBS 110550</strain>
    </source>
</reference>
<evidence type="ECO:0000313" key="1">
    <source>
        <dbReference type="EMBL" id="RYP07938.1"/>
    </source>
</evidence>
<dbReference type="SUPFAM" id="SSF109854">
    <property type="entry name" value="DinB/YfiT-like putative metalloenzymes"/>
    <property type="match status" value="1"/>
</dbReference>
<dbReference type="EMBL" id="QJNU01000078">
    <property type="protein sequence ID" value="RYP07938.1"/>
    <property type="molecule type" value="Genomic_DNA"/>
</dbReference>
<dbReference type="PANTHER" id="PTHR36922:SF1">
    <property type="entry name" value="DUF1993 DOMAIN-CONTAINING PROTEIN"/>
    <property type="match status" value="1"/>
</dbReference>
<evidence type="ECO:0000313" key="2">
    <source>
        <dbReference type="Proteomes" id="UP000293360"/>
    </source>
</evidence>
<dbReference type="PANTHER" id="PTHR36922">
    <property type="entry name" value="BLL2446 PROTEIN"/>
    <property type="match status" value="1"/>
</dbReference>
<keyword evidence="2" id="KW-1185">Reference proteome</keyword>
<comment type="caution">
    <text evidence="1">The sequence shown here is derived from an EMBL/GenBank/DDBJ whole genome shotgun (WGS) entry which is preliminary data.</text>
</comment>
<gene>
    <name evidence="1" type="ORF">DL764_002209</name>
</gene>
<accession>A0A4Q4TMP1</accession>